<dbReference type="OrthoDB" id="14527at2759"/>
<accession>A0A0F7TXE4</accession>
<dbReference type="AlphaFoldDB" id="A0A0F7TXE4"/>
<organism evidence="1 3">
    <name type="scientific">Penicillium brasilianum</name>
    <dbReference type="NCBI Taxonomy" id="104259"/>
    <lineage>
        <taxon>Eukaryota</taxon>
        <taxon>Fungi</taxon>
        <taxon>Dikarya</taxon>
        <taxon>Ascomycota</taxon>
        <taxon>Pezizomycotina</taxon>
        <taxon>Eurotiomycetes</taxon>
        <taxon>Eurotiomycetidae</taxon>
        <taxon>Eurotiales</taxon>
        <taxon>Aspergillaceae</taxon>
        <taxon>Penicillium</taxon>
    </lineage>
</organism>
<dbReference type="EMBL" id="CDHK01000007">
    <property type="protein sequence ID" value="CEJ59742.1"/>
    <property type="molecule type" value="Genomic_DNA"/>
</dbReference>
<dbReference type="Pfam" id="PF07080">
    <property type="entry name" value="DUF1348"/>
    <property type="match status" value="1"/>
</dbReference>
<evidence type="ECO:0000313" key="4">
    <source>
        <dbReference type="Proteomes" id="UP000190744"/>
    </source>
</evidence>
<protein>
    <submittedName>
        <fullName evidence="1 2">DUF1348 domain protein</fullName>
    </submittedName>
</protein>
<evidence type="ECO:0000313" key="3">
    <source>
        <dbReference type="Proteomes" id="UP000042958"/>
    </source>
</evidence>
<gene>
    <name evidence="2" type="ORF">PEBR_37064</name>
    <name evidence="1" type="ORF">PMG11_08354</name>
</gene>
<dbReference type="SUPFAM" id="SSF54427">
    <property type="entry name" value="NTF2-like"/>
    <property type="match status" value="1"/>
</dbReference>
<dbReference type="STRING" id="104259.A0A0F7TXE4"/>
<reference evidence="1" key="1">
    <citation type="submission" date="2014-11" db="EMBL/GenBank/DDBJ databases">
        <authorList>
            <person name="Zhu J."/>
            <person name="Qi W."/>
            <person name="Song R."/>
        </authorList>
    </citation>
    <scope>NUCLEOTIDE SEQUENCE [LARGE SCALE GENOMIC DNA]</scope>
</reference>
<evidence type="ECO:0000313" key="1">
    <source>
        <dbReference type="EMBL" id="CEJ59742.1"/>
    </source>
</evidence>
<keyword evidence="3" id="KW-1185">Reference proteome</keyword>
<name>A0A0F7TXE4_PENBI</name>
<dbReference type="Proteomes" id="UP000042958">
    <property type="component" value="Unassembled WGS sequence"/>
</dbReference>
<evidence type="ECO:0000313" key="2">
    <source>
        <dbReference type="EMBL" id="OOQ82882.1"/>
    </source>
</evidence>
<dbReference type="PANTHER" id="PTHR31757">
    <property type="entry name" value="SLL0781 PROTEIN"/>
    <property type="match status" value="1"/>
</dbReference>
<dbReference type="Proteomes" id="UP000190744">
    <property type="component" value="Unassembled WGS sequence"/>
</dbReference>
<reference evidence="3" key="2">
    <citation type="journal article" date="2015" name="Genome Announc.">
        <title>Draft genome sequence of the fungus Penicillium brasilianum MG11.</title>
        <authorList>
            <person name="Horn F."/>
            <person name="Linde J."/>
            <person name="Mattern D.J."/>
            <person name="Walther G."/>
            <person name="Guthke R."/>
            <person name="Brakhage A.A."/>
            <person name="Valiante V."/>
        </authorList>
    </citation>
    <scope>NUCLEOTIDE SEQUENCE [LARGE SCALE GENOMIC DNA]</scope>
    <source>
        <strain evidence="3">MG11</strain>
    </source>
</reference>
<dbReference type="InterPro" id="IPR009783">
    <property type="entry name" value="DUF1348"/>
</dbReference>
<dbReference type="PANTHER" id="PTHR31757:SF0">
    <property type="entry name" value="SLL0781 PROTEIN"/>
    <property type="match status" value="1"/>
</dbReference>
<reference evidence="2" key="3">
    <citation type="submission" date="2015-09" db="EMBL/GenBank/DDBJ databases">
        <authorList>
            <person name="Jackson K.R."/>
            <person name="Lunt B.L."/>
            <person name="Fisher J.N.B."/>
            <person name="Gardner A.V."/>
            <person name="Bailey M.E."/>
            <person name="Deus L.M."/>
            <person name="Earl A.S."/>
            <person name="Gibby P.D."/>
            <person name="Hartmann K.A."/>
            <person name="Liu J.E."/>
            <person name="Manci A.M."/>
            <person name="Nielsen D.A."/>
            <person name="Solomon M.B."/>
            <person name="Breakwell D.P."/>
            <person name="Burnett S.H."/>
            <person name="Grose J.H."/>
        </authorList>
    </citation>
    <scope>NUCLEOTIDE SEQUENCE [LARGE SCALE GENOMIC DNA]</scope>
    <source>
        <strain evidence="2">LaBioMMi 136</strain>
    </source>
</reference>
<dbReference type="EMBL" id="LJBN01000208">
    <property type="protein sequence ID" value="OOQ82882.1"/>
    <property type="molecule type" value="Genomic_DNA"/>
</dbReference>
<proteinExistence type="predicted"/>
<dbReference type="InterPro" id="IPR032710">
    <property type="entry name" value="NTF2-like_dom_sf"/>
</dbReference>
<sequence>MADIKPPFTEETARKKVKAAQNMWNTQDPSRVAQGYTPTCIWRNRTFFFSGTDDIVEFLTAKWKREHNYRLRKELFAFQDDRIAVQFWYEYQDADDGMRWKRCYGLEDWTFDRETGKMCKRMMSGNDLLLGPDGNGDGRWFVDGVDVDEVPISQKHW</sequence>
<reference evidence="4" key="4">
    <citation type="submission" date="2015-09" db="EMBL/GenBank/DDBJ databases">
        <authorList>
            <person name="Fill T.P."/>
            <person name="Baretta J.F."/>
            <person name="de Almeida L.G."/>
            <person name="Rocha M."/>
            <person name="de Souza D.H."/>
            <person name="Malavazi I."/>
            <person name="Cerdeira L.T."/>
            <person name="Hong H."/>
            <person name="Samborskyy M."/>
            <person name="de Vasconcelos A.T."/>
            <person name="Leadlay P."/>
            <person name="Rodrigues-Filho E."/>
        </authorList>
    </citation>
    <scope>NUCLEOTIDE SEQUENCE [LARGE SCALE GENOMIC DNA]</scope>
    <source>
        <strain evidence="4">LaBioMMi 136</strain>
    </source>
</reference>
<dbReference type="Gene3D" id="3.10.450.50">
    <property type="match status" value="1"/>
</dbReference>